<gene>
    <name evidence="4" type="ORF">FSARC_92</name>
</gene>
<dbReference type="PANTHER" id="PTHR37534">
    <property type="entry name" value="TRANSCRIPTIONAL ACTIVATOR PROTEIN UGA3"/>
    <property type="match status" value="1"/>
</dbReference>
<dbReference type="CDD" id="cd00067">
    <property type="entry name" value="GAL4"/>
    <property type="match status" value="1"/>
</dbReference>
<dbReference type="Pfam" id="PF11951">
    <property type="entry name" value="Fungal_trans_2"/>
    <property type="match status" value="1"/>
</dbReference>
<name>A0A8H4UCZ7_9HYPO</name>
<dbReference type="GO" id="GO:0045944">
    <property type="term" value="P:positive regulation of transcription by RNA polymerase II"/>
    <property type="evidence" value="ECO:0007669"/>
    <property type="project" value="TreeGrafter"/>
</dbReference>
<keyword evidence="2" id="KW-0539">Nucleus</keyword>
<dbReference type="AlphaFoldDB" id="A0A8H4UCZ7"/>
<evidence type="ECO:0000313" key="4">
    <source>
        <dbReference type="EMBL" id="KAF4973703.1"/>
    </source>
</evidence>
<dbReference type="OrthoDB" id="3172332at2759"/>
<feature type="domain" description="Zn(2)-C6 fungal-type" evidence="3">
    <location>
        <begin position="43"/>
        <end position="71"/>
    </location>
</feature>
<evidence type="ECO:0000259" key="3">
    <source>
        <dbReference type="PROSITE" id="PS50048"/>
    </source>
</evidence>
<keyword evidence="5" id="KW-1185">Reference proteome</keyword>
<dbReference type="EMBL" id="JABEXW010000007">
    <property type="protein sequence ID" value="KAF4973703.1"/>
    <property type="molecule type" value="Genomic_DNA"/>
</dbReference>
<evidence type="ECO:0000256" key="2">
    <source>
        <dbReference type="ARBA" id="ARBA00023242"/>
    </source>
</evidence>
<reference evidence="4" key="2">
    <citation type="submission" date="2020-05" db="EMBL/GenBank/DDBJ databases">
        <authorList>
            <person name="Kim H.-S."/>
            <person name="Proctor R.H."/>
            <person name="Brown D.W."/>
        </authorList>
    </citation>
    <scope>NUCLEOTIDE SEQUENCE</scope>
    <source>
        <strain evidence="4">NRRL 20472</strain>
    </source>
</reference>
<organism evidence="4 5">
    <name type="scientific">Fusarium sarcochroum</name>
    <dbReference type="NCBI Taxonomy" id="1208366"/>
    <lineage>
        <taxon>Eukaryota</taxon>
        <taxon>Fungi</taxon>
        <taxon>Dikarya</taxon>
        <taxon>Ascomycota</taxon>
        <taxon>Pezizomycotina</taxon>
        <taxon>Sordariomycetes</taxon>
        <taxon>Hypocreomycetidae</taxon>
        <taxon>Hypocreales</taxon>
        <taxon>Nectriaceae</taxon>
        <taxon>Fusarium</taxon>
        <taxon>Fusarium lateritium species complex</taxon>
    </lineage>
</organism>
<sequence>MVTKTWRVRFAPPRQPNQEFLTATATDQSKPGTRRNQPKSKSACQICRSRRVKCDETYPVCRRCDDRGVVCIPAPRKTIWKLELPFLISQAIDTTPLLQYWFENVCHMMVPDPELNPWALPLLDFLKNSMALLHVVQSVAAAHKTGFGTNDGRECLIQRQQTIYSVQQELSHPHHHSPATFLAIFLLGISSPWIEGTSDLNHLLGAKAVLEEILHRHWNNLSDPSIQLILGLYTWWDMASSFGLDYSSCRPIDPDIISKAIDSTHSEYHCMAGYSSELFYLLGNVNRYCRAIAEGETRELALEVTLQEQLMDWKPTGREQIDLVGDTYRKHGLILLRRVCGPQPDEEEHESEDKIRQLAAEAMYDIQKIPLTSSFINIQPIPLMSAASEIPPTRADQREAVKKRFRAIYSINRLQVMLDAIALLEEIWELRPLGITTSWLVISHEQGQNLYFA</sequence>
<dbReference type="SUPFAM" id="SSF57701">
    <property type="entry name" value="Zn2/Cys6 DNA-binding domain"/>
    <property type="match status" value="1"/>
</dbReference>
<accession>A0A8H4UCZ7</accession>
<dbReference type="GO" id="GO:0000981">
    <property type="term" value="F:DNA-binding transcription factor activity, RNA polymerase II-specific"/>
    <property type="evidence" value="ECO:0007669"/>
    <property type="project" value="InterPro"/>
</dbReference>
<dbReference type="InterPro" id="IPR036864">
    <property type="entry name" value="Zn2-C6_fun-type_DNA-bd_sf"/>
</dbReference>
<dbReference type="PROSITE" id="PS00463">
    <property type="entry name" value="ZN2_CY6_FUNGAL_1"/>
    <property type="match status" value="1"/>
</dbReference>
<dbReference type="Pfam" id="PF00172">
    <property type="entry name" value="Zn_clus"/>
    <property type="match status" value="1"/>
</dbReference>
<comment type="caution">
    <text evidence="4">The sequence shown here is derived from an EMBL/GenBank/DDBJ whole genome shotgun (WGS) entry which is preliminary data.</text>
</comment>
<evidence type="ECO:0000313" key="5">
    <source>
        <dbReference type="Proteomes" id="UP000622797"/>
    </source>
</evidence>
<dbReference type="GO" id="GO:0000976">
    <property type="term" value="F:transcription cis-regulatory region binding"/>
    <property type="evidence" value="ECO:0007669"/>
    <property type="project" value="TreeGrafter"/>
</dbReference>
<dbReference type="GO" id="GO:0005634">
    <property type="term" value="C:nucleus"/>
    <property type="evidence" value="ECO:0007669"/>
    <property type="project" value="UniProtKB-SubCell"/>
</dbReference>
<protein>
    <recommendedName>
        <fullName evidence="3">Zn(2)-C6 fungal-type domain-containing protein</fullName>
    </recommendedName>
</protein>
<dbReference type="Proteomes" id="UP000622797">
    <property type="component" value="Unassembled WGS sequence"/>
</dbReference>
<dbReference type="SMART" id="SM00066">
    <property type="entry name" value="GAL4"/>
    <property type="match status" value="1"/>
</dbReference>
<proteinExistence type="predicted"/>
<dbReference type="InterPro" id="IPR001138">
    <property type="entry name" value="Zn2Cys6_DnaBD"/>
</dbReference>
<comment type="subcellular location">
    <subcellularLocation>
        <location evidence="1">Nucleus</location>
    </subcellularLocation>
</comment>
<evidence type="ECO:0000256" key="1">
    <source>
        <dbReference type="ARBA" id="ARBA00004123"/>
    </source>
</evidence>
<dbReference type="InterPro" id="IPR021858">
    <property type="entry name" value="Fun_TF"/>
</dbReference>
<dbReference type="PANTHER" id="PTHR37534:SF11">
    <property type="entry name" value="ZN(II)2CYS6 TRANSCRIPTION FACTOR (EUROFUNG)"/>
    <property type="match status" value="1"/>
</dbReference>
<dbReference type="PROSITE" id="PS50048">
    <property type="entry name" value="ZN2_CY6_FUNGAL_2"/>
    <property type="match status" value="1"/>
</dbReference>
<reference evidence="4" key="1">
    <citation type="journal article" date="2020" name="BMC Genomics">
        <title>Correction to: Identification and distribution of gene clusters required for synthesis of sphingolipid metabolism inhibitors in diverse species of the filamentous fungus Fusarium.</title>
        <authorList>
            <person name="Kim H.S."/>
            <person name="Lohmar J.M."/>
            <person name="Busman M."/>
            <person name="Brown D.W."/>
            <person name="Naumann T.A."/>
            <person name="Divon H.H."/>
            <person name="Lysoe E."/>
            <person name="Uhlig S."/>
            <person name="Proctor R.H."/>
        </authorList>
    </citation>
    <scope>NUCLEOTIDE SEQUENCE</scope>
    <source>
        <strain evidence="4">NRRL 20472</strain>
    </source>
</reference>
<dbReference type="GO" id="GO:0008270">
    <property type="term" value="F:zinc ion binding"/>
    <property type="evidence" value="ECO:0007669"/>
    <property type="project" value="InterPro"/>
</dbReference>
<dbReference type="Gene3D" id="4.10.240.10">
    <property type="entry name" value="Zn(2)-C6 fungal-type DNA-binding domain"/>
    <property type="match status" value="1"/>
</dbReference>